<reference evidence="1" key="2">
    <citation type="submission" date="2025-08" db="UniProtKB">
        <authorList>
            <consortium name="Ensembl"/>
        </authorList>
    </citation>
    <scope>IDENTIFICATION</scope>
</reference>
<evidence type="ECO:0000313" key="1">
    <source>
        <dbReference type="Ensembl" id="ENSCPVP00000020675.1"/>
    </source>
</evidence>
<keyword evidence="2" id="KW-1185">Reference proteome</keyword>
<reference evidence="1" key="1">
    <citation type="submission" date="2020-02" db="EMBL/GenBank/DDBJ databases">
        <authorList>
            <person name="Enbody D E."/>
            <person name="Pettersson E M."/>
        </authorList>
    </citation>
    <scope>NUCLEOTIDE SEQUENCE [LARGE SCALE GENOMIC DNA]</scope>
</reference>
<sequence>MNSNSNNINNKSIQKERIIYRQKCSLQSLTGLKPFFLETRVPSSHPLVMTQDGINNLGGFGLIHWAQEPRTPGLKPSCRLSFPQRWDYRHVPLMNFLYRQSDKTRVIVLN</sequence>
<reference evidence="1" key="3">
    <citation type="submission" date="2025-09" db="UniProtKB">
        <authorList>
            <consortium name="Ensembl"/>
        </authorList>
    </citation>
    <scope>IDENTIFICATION</scope>
</reference>
<name>A0A8C3NGF8_GEOPR</name>
<evidence type="ECO:0000313" key="2">
    <source>
        <dbReference type="Proteomes" id="UP000694382"/>
    </source>
</evidence>
<protein>
    <submittedName>
        <fullName evidence="1">Uncharacterized protein</fullName>
    </submittedName>
</protein>
<dbReference type="Proteomes" id="UP000694382">
    <property type="component" value="Chromosome 1"/>
</dbReference>
<dbReference type="Ensembl" id="ENSCPVT00000021600.2">
    <property type="protein sequence ID" value="ENSCPVP00000020675.1"/>
    <property type="gene ID" value="ENSCPVG00000014991.2"/>
</dbReference>
<dbReference type="AlphaFoldDB" id="A0A8C3NGF8"/>
<accession>A0A8C3NGF8</accession>
<organism evidence="1 2">
    <name type="scientific">Geospiza parvula</name>
    <name type="common">Small tree-finch</name>
    <name type="synonym">Camarhynchus parvulus</name>
    <dbReference type="NCBI Taxonomy" id="87175"/>
    <lineage>
        <taxon>Eukaryota</taxon>
        <taxon>Metazoa</taxon>
        <taxon>Chordata</taxon>
        <taxon>Craniata</taxon>
        <taxon>Vertebrata</taxon>
        <taxon>Euteleostomi</taxon>
        <taxon>Archelosauria</taxon>
        <taxon>Archosauria</taxon>
        <taxon>Dinosauria</taxon>
        <taxon>Saurischia</taxon>
        <taxon>Theropoda</taxon>
        <taxon>Coelurosauria</taxon>
        <taxon>Aves</taxon>
        <taxon>Neognathae</taxon>
        <taxon>Neoaves</taxon>
        <taxon>Telluraves</taxon>
        <taxon>Australaves</taxon>
        <taxon>Passeriformes</taxon>
        <taxon>Thraupidae</taxon>
        <taxon>Camarhynchus</taxon>
    </lineage>
</organism>
<proteinExistence type="predicted"/>